<protein>
    <submittedName>
        <fullName evidence="1">ABC-type polar amino acid transport system ATPase subunit</fullName>
    </submittedName>
</protein>
<reference evidence="1 2" key="1">
    <citation type="submission" date="2024-07" db="EMBL/GenBank/DDBJ databases">
        <title>Genomic Encyclopedia of Type Strains, Phase V (KMG-V): Genome sequencing to study the core and pangenomes of soil and plant-associated prokaryotes.</title>
        <authorList>
            <person name="Whitman W."/>
        </authorList>
    </citation>
    <scope>NUCLEOTIDE SEQUENCE [LARGE SCALE GENOMIC DNA]</scope>
    <source>
        <strain evidence="1 2">USDA 415</strain>
    </source>
</reference>
<evidence type="ECO:0000313" key="1">
    <source>
        <dbReference type="EMBL" id="MEY9313257.1"/>
    </source>
</evidence>
<dbReference type="Proteomes" id="UP001565471">
    <property type="component" value="Unassembled WGS sequence"/>
</dbReference>
<organism evidence="1 2">
    <name type="scientific">Bradyrhizobium elkanii</name>
    <dbReference type="NCBI Taxonomy" id="29448"/>
    <lineage>
        <taxon>Bacteria</taxon>
        <taxon>Pseudomonadati</taxon>
        <taxon>Pseudomonadota</taxon>
        <taxon>Alphaproteobacteria</taxon>
        <taxon>Hyphomicrobiales</taxon>
        <taxon>Nitrobacteraceae</taxon>
        <taxon>Bradyrhizobium</taxon>
    </lineage>
</organism>
<sequence length="105" mass="11467">MFAHQTKVRGQSENKAKKGAISVLERWGRTSSREAPVSTFRLTAAARMRPKVMPFDEMISDVLDVMRSAASSGQTTSFIANATALPRLDLHWPTSAAFVVATTTL</sequence>
<dbReference type="EMBL" id="JBGBZA010000001">
    <property type="protein sequence ID" value="MEY9313257.1"/>
    <property type="molecule type" value="Genomic_DNA"/>
</dbReference>
<dbReference type="RefSeq" id="WP_038388360.1">
    <property type="nucleotide sequence ID" value="NZ_CP126027.1"/>
</dbReference>
<keyword evidence="2" id="KW-1185">Reference proteome</keyword>
<name>A0ABV4EQ37_BRAEL</name>
<gene>
    <name evidence="1" type="ORF">ABIF29_000056</name>
</gene>
<comment type="caution">
    <text evidence="1">The sequence shown here is derived from an EMBL/GenBank/DDBJ whole genome shotgun (WGS) entry which is preliminary data.</text>
</comment>
<proteinExistence type="predicted"/>
<accession>A0ABV4EQ37</accession>
<evidence type="ECO:0000313" key="2">
    <source>
        <dbReference type="Proteomes" id="UP001565471"/>
    </source>
</evidence>